<dbReference type="InterPro" id="IPR052155">
    <property type="entry name" value="Biofilm_reg_signaling"/>
</dbReference>
<feature type="transmembrane region" description="Helical" evidence="1">
    <location>
        <begin position="174"/>
        <end position="196"/>
    </location>
</feature>
<dbReference type="InterPro" id="IPR001633">
    <property type="entry name" value="EAL_dom"/>
</dbReference>
<feature type="domain" description="MHYT" evidence="4">
    <location>
        <begin position="12"/>
        <end position="199"/>
    </location>
</feature>
<feature type="domain" description="EAL" evidence="2">
    <location>
        <begin position="426"/>
        <end position="676"/>
    </location>
</feature>
<dbReference type="PANTHER" id="PTHR44757">
    <property type="entry name" value="DIGUANYLATE CYCLASE DGCP"/>
    <property type="match status" value="1"/>
</dbReference>
<evidence type="ECO:0000313" key="6">
    <source>
        <dbReference type="Proteomes" id="UP001138661"/>
    </source>
</evidence>
<dbReference type="Pfam" id="PF00563">
    <property type="entry name" value="EAL"/>
    <property type="match status" value="1"/>
</dbReference>
<feature type="transmembrane region" description="Helical" evidence="1">
    <location>
        <begin position="80"/>
        <end position="103"/>
    </location>
</feature>
<evidence type="ECO:0000256" key="1">
    <source>
        <dbReference type="PROSITE-ProRule" id="PRU00244"/>
    </source>
</evidence>
<dbReference type="SMART" id="SM00267">
    <property type="entry name" value="GGDEF"/>
    <property type="match status" value="1"/>
</dbReference>
<evidence type="ECO:0000259" key="4">
    <source>
        <dbReference type="PROSITE" id="PS50924"/>
    </source>
</evidence>
<reference evidence="5" key="1">
    <citation type="submission" date="2021-07" db="EMBL/GenBank/DDBJ databases">
        <title>Roseobacter insulae sp. nov., isolated from a tidal flat.</title>
        <authorList>
            <person name="Park S."/>
            <person name="Yoon J.-H."/>
        </authorList>
    </citation>
    <scope>NUCLEOTIDE SEQUENCE</scope>
    <source>
        <strain evidence="5">YSTF-M11</strain>
    </source>
</reference>
<evidence type="ECO:0000313" key="5">
    <source>
        <dbReference type="EMBL" id="MBW4710667.1"/>
    </source>
</evidence>
<dbReference type="InterPro" id="IPR005330">
    <property type="entry name" value="MHYT_dom"/>
</dbReference>
<dbReference type="CDD" id="cd01949">
    <property type="entry name" value="GGDEF"/>
    <property type="match status" value="1"/>
</dbReference>
<proteinExistence type="predicted"/>
<feature type="transmembrane region" description="Helical" evidence="1">
    <location>
        <begin position="216"/>
        <end position="237"/>
    </location>
</feature>
<dbReference type="Pfam" id="PF03707">
    <property type="entry name" value="MHYT"/>
    <property type="match status" value="3"/>
</dbReference>
<dbReference type="SMART" id="SM00052">
    <property type="entry name" value="EAL"/>
    <property type="match status" value="1"/>
</dbReference>
<name>A0A9X1K5C2_9RHOB</name>
<feature type="transmembrane region" description="Helical" evidence="1">
    <location>
        <begin position="12"/>
        <end position="35"/>
    </location>
</feature>
<dbReference type="EMBL" id="JAHXDN010000010">
    <property type="protein sequence ID" value="MBW4710667.1"/>
    <property type="molecule type" value="Genomic_DNA"/>
</dbReference>
<accession>A0A9X1K5C2</accession>
<protein>
    <submittedName>
        <fullName evidence="5">Bifunctional diguanylate cyclase/phosphodiesterase</fullName>
    </submittedName>
</protein>
<dbReference type="GO" id="GO:0016020">
    <property type="term" value="C:membrane"/>
    <property type="evidence" value="ECO:0007669"/>
    <property type="project" value="UniProtKB-UniRule"/>
</dbReference>
<dbReference type="InterPro" id="IPR000160">
    <property type="entry name" value="GGDEF_dom"/>
</dbReference>
<dbReference type="RefSeq" id="WP_219507685.1">
    <property type="nucleotide sequence ID" value="NZ_JAHXDN010000010.1"/>
</dbReference>
<dbReference type="Pfam" id="PF00990">
    <property type="entry name" value="GGDEF"/>
    <property type="match status" value="1"/>
</dbReference>
<dbReference type="Proteomes" id="UP001138661">
    <property type="component" value="Unassembled WGS sequence"/>
</dbReference>
<feature type="transmembrane region" description="Helical" evidence="1">
    <location>
        <begin position="141"/>
        <end position="162"/>
    </location>
</feature>
<organism evidence="5 6">
    <name type="scientific">Roseobacter insulae</name>
    <dbReference type="NCBI Taxonomy" id="2859783"/>
    <lineage>
        <taxon>Bacteria</taxon>
        <taxon>Pseudomonadati</taxon>
        <taxon>Pseudomonadota</taxon>
        <taxon>Alphaproteobacteria</taxon>
        <taxon>Rhodobacterales</taxon>
        <taxon>Roseobacteraceae</taxon>
        <taxon>Roseobacter</taxon>
    </lineage>
</organism>
<dbReference type="PANTHER" id="PTHR44757:SF2">
    <property type="entry name" value="BIOFILM ARCHITECTURE MAINTENANCE PROTEIN MBAA"/>
    <property type="match status" value="1"/>
</dbReference>
<dbReference type="PROSITE" id="PS51257">
    <property type="entry name" value="PROKAR_LIPOPROTEIN"/>
    <property type="match status" value="1"/>
</dbReference>
<dbReference type="PROSITE" id="PS50887">
    <property type="entry name" value="GGDEF"/>
    <property type="match status" value="1"/>
</dbReference>
<sequence>MYRVLECLTQDHNYWLVATAALVCVIGSCLSVLMSRRLVTATGARKQVQLVLTSLIAGSTIWSTHFIAMLAYEPGFEHGYAPLVTAASLGVAVLGLIVANSILAYTSRWYFAMLSGSLFGVTVSAMHYLGMSAYLLPGHLVWNTGPVSVSVLLGAALGAFAYHRIAFPVTRYCWMGGALLMVLAICAMHFTGMSAFTIEFSPLVDVPPQVLADNTLSILVLGITFVILLIGFASFSIETDLEHQARDQLHRAALQDPLTGLPNRMHLTQKMTELTAKLERTETERVAVLTIDLNLFKEVNDLYGHATGDAVLKTVAARLSADLEQHEFIARAGGDEFVALKSGFRRVDQVMAFAERLHAVVIEPIVVGEISTTVGAAIGIATSIDDGRDLRELLHKSDLAMYRAKSEPERHVCLFNVEMDQQSREKLVLINDLRQACGNGEFELVYQIQNDLQTLDPVGFEVLLRWNHPTRGRVSPGEFIPIAEETGLIREIGLWVLRTACFEATSWPEPFSIAVNVAPQQLVQPSFLEHVSDILMETRLPPERLELEVTEASIIDDQAHTLRVMHKLKKMGIRIAMDDFGTGYSSLATLQTFPFDKIKIDRSFVQDVHKDQQRAAIVRSTLLLGAALNIPVLAEGVEMEDELTFLRAENCSAVQGFYFGKPMRRDQLHEVFAKPDRKTGT</sequence>
<keyword evidence="1" id="KW-1133">Transmembrane helix</keyword>
<evidence type="ECO:0000259" key="2">
    <source>
        <dbReference type="PROSITE" id="PS50883"/>
    </source>
</evidence>
<feature type="transmembrane region" description="Helical" evidence="1">
    <location>
        <begin position="110"/>
        <end position="129"/>
    </location>
</feature>
<dbReference type="AlphaFoldDB" id="A0A9X1K5C2"/>
<dbReference type="PROSITE" id="PS50883">
    <property type="entry name" value="EAL"/>
    <property type="match status" value="1"/>
</dbReference>
<feature type="domain" description="GGDEF" evidence="3">
    <location>
        <begin position="284"/>
        <end position="417"/>
    </location>
</feature>
<keyword evidence="1" id="KW-0472">Membrane</keyword>
<dbReference type="PROSITE" id="PS50924">
    <property type="entry name" value="MHYT"/>
    <property type="match status" value="1"/>
</dbReference>
<gene>
    <name evidence="5" type="ORF">KX928_22995</name>
</gene>
<comment type="caution">
    <text evidence="5">The sequence shown here is derived from an EMBL/GenBank/DDBJ whole genome shotgun (WGS) entry which is preliminary data.</text>
</comment>
<evidence type="ECO:0000259" key="3">
    <source>
        <dbReference type="PROSITE" id="PS50887"/>
    </source>
</evidence>
<keyword evidence="1" id="KW-0812">Transmembrane</keyword>
<dbReference type="NCBIfam" id="TIGR00254">
    <property type="entry name" value="GGDEF"/>
    <property type="match status" value="1"/>
</dbReference>
<feature type="transmembrane region" description="Helical" evidence="1">
    <location>
        <begin position="47"/>
        <end position="68"/>
    </location>
</feature>
<dbReference type="CDD" id="cd01948">
    <property type="entry name" value="EAL"/>
    <property type="match status" value="1"/>
</dbReference>
<keyword evidence="6" id="KW-1185">Reference proteome</keyword>